<reference evidence="1 2" key="1">
    <citation type="journal article" date="2020" name="Microbiome">
        <title>Single-cell genomics of uncultured bacteria reveals dietary fiber responders in the mouse gut microbiota.</title>
        <authorList>
            <person name="Chijiiwa R."/>
            <person name="Hosokawa M."/>
            <person name="Kogawa M."/>
            <person name="Nishikawa Y."/>
            <person name="Ide K."/>
            <person name="Sakanashi C."/>
            <person name="Takahashi K."/>
            <person name="Takeyama H."/>
        </authorList>
    </citation>
    <scope>NUCLEOTIDE SEQUENCE [LARGE SCALE GENOMIC DNA]</scope>
    <source>
        <strain evidence="1">IMSAGC_001</strain>
    </source>
</reference>
<sequence>MRFKELTLQNVILKNDDLNKKGEYFLCSVNIN</sequence>
<comment type="caution">
    <text evidence="1">The sequence shown here is derived from an EMBL/GenBank/DDBJ whole genome shotgun (WGS) entry which is preliminary data.</text>
</comment>
<dbReference type="Proteomes" id="UP000491181">
    <property type="component" value="Unassembled WGS sequence"/>
</dbReference>
<name>A0A7J0A7F1_9BACE</name>
<evidence type="ECO:0000313" key="1">
    <source>
        <dbReference type="EMBL" id="GFH88248.1"/>
    </source>
</evidence>
<organism evidence="1 2">
    <name type="scientific">Bacteroides acidifaciens</name>
    <dbReference type="NCBI Taxonomy" id="85831"/>
    <lineage>
        <taxon>Bacteria</taxon>
        <taxon>Pseudomonadati</taxon>
        <taxon>Bacteroidota</taxon>
        <taxon>Bacteroidia</taxon>
        <taxon>Bacteroidales</taxon>
        <taxon>Bacteroidaceae</taxon>
        <taxon>Bacteroides</taxon>
    </lineage>
</organism>
<proteinExistence type="predicted"/>
<accession>A0A7J0A7F1</accession>
<gene>
    <name evidence="1" type="ORF">IMSAGC001_03690</name>
</gene>
<dbReference type="AlphaFoldDB" id="A0A7J0A7F1"/>
<dbReference type="EMBL" id="BLLS01000177">
    <property type="protein sequence ID" value="GFH88248.1"/>
    <property type="molecule type" value="Genomic_DNA"/>
</dbReference>
<protein>
    <submittedName>
        <fullName evidence="1">Uncharacterized protein</fullName>
    </submittedName>
</protein>
<evidence type="ECO:0000313" key="2">
    <source>
        <dbReference type="Proteomes" id="UP000491181"/>
    </source>
</evidence>